<evidence type="ECO:0000313" key="2">
    <source>
        <dbReference type="EMBL" id="KAF6733464.1"/>
    </source>
</evidence>
<feature type="region of interest" description="Disordered" evidence="1">
    <location>
        <begin position="42"/>
        <end position="91"/>
    </location>
</feature>
<dbReference type="EMBL" id="WKFB01000157">
    <property type="protein sequence ID" value="KAF6733464.1"/>
    <property type="molecule type" value="Genomic_DNA"/>
</dbReference>
<evidence type="ECO:0000256" key="1">
    <source>
        <dbReference type="SAM" id="MobiDB-lite"/>
    </source>
</evidence>
<proteinExistence type="predicted"/>
<name>A0A834CUQ0_ORYME</name>
<dbReference type="Proteomes" id="UP000646548">
    <property type="component" value="Unassembled WGS sequence"/>
</dbReference>
<sequence>MVLLSCTAALWLHQRGAKEEGGGGLRDGKNVVIVLSSHDNTCRRNSRRQEKGGEHKVSKWRREQEVTELKESATVGERRREGGMEGGRAVPVVMETRGQKRAVLNGTGCSYQNEDREVRKLDFCLE</sequence>
<organism evidence="2 3">
    <name type="scientific">Oryzias melastigma</name>
    <name type="common">Marine medaka</name>
    <dbReference type="NCBI Taxonomy" id="30732"/>
    <lineage>
        <taxon>Eukaryota</taxon>
        <taxon>Metazoa</taxon>
        <taxon>Chordata</taxon>
        <taxon>Craniata</taxon>
        <taxon>Vertebrata</taxon>
        <taxon>Euteleostomi</taxon>
        <taxon>Actinopterygii</taxon>
        <taxon>Neopterygii</taxon>
        <taxon>Teleostei</taxon>
        <taxon>Neoteleostei</taxon>
        <taxon>Acanthomorphata</taxon>
        <taxon>Ovalentaria</taxon>
        <taxon>Atherinomorphae</taxon>
        <taxon>Beloniformes</taxon>
        <taxon>Adrianichthyidae</taxon>
        <taxon>Oryziinae</taxon>
        <taxon>Oryzias</taxon>
    </lineage>
</organism>
<accession>A0A834CUQ0</accession>
<reference evidence="2" key="1">
    <citation type="journal article" name="BMC Genomics">
        <title>Long-read sequencing and de novo genome assembly of marine medaka (Oryzias melastigma).</title>
        <authorList>
            <person name="Liang P."/>
            <person name="Saqib H.S.A."/>
            <person name="Ni X."/>
            <person name="Shen Y."/>
        </authorList>
    </citation>
    <scope>NUCLEOTIDE SEQUENCE</scope>
    <source>
        <strain evidence="2">Bigg-433</strain>
    </source>
</reference>
<gene>
    <name evidence="2" type="ORF">FQA47_020509</name>
</gene>
<protein>
    <submittedName>
        <fullName evidence="2">Uncharacterized protein</fullName>
    </submittedName>
</protein>
<comment type="caution">
    <text evidence="2">The sequence shown here is derived from an EMBL/GenBank/DDBJ whole genome shotgun (WGS) entry which is preliminary data.</text>
</comment>
<feature type="compositionally biased region" description="Basic and acidic residues" evidence="1">
    <location>
        <begin position="47"/>
        <end position="83"/>
    </location>
</feature>
<evidence type="ECO:0000313" key="3">
    <source>
        <dbReference type="Proteomes" id="UP000646548"/>
    </source>
</evidence>
<dbReference type="AlphaFoldDB" id="A0A834CUQ0"/>